<keyword evidence="1" id="KW-1133">Transmembrane helix</keyword>
<accession>A0A8J7SGD5</accession>
<evidence type="ECO:0000313" key="3">
    <source>
        <dbReference type="Proteomes" id="UP000624703"/>
    </source>
</evidence>
<dbReference type="AlphaFoldDB" id="A0A8J7SGD5"/>
<feature type="transmembrane region" description="Helical" evidence="1">
    <location>
        <begin position="28"/>
        <end position="50"/>
    </location>
</feature>
<sequence>MKIISQILLLSTAGFIWGIWCGEDLTKLFGISFLGIAVVIVLMFLAIYFIQGVKMRILGCTTTIASLVAGVILGIGAASSAFNECVADGELVRNHIQKFYITNGRYPEKLSELNTQLPGKLIIRGNIMDYKKTNEGYSLLFEDWLITHTASESLAFTASK</sequence>
<protein>
    <submittedName>
        <fullName evidence="2">Uncharacterized protein</fullName>
    </submittedName>
</protein>
<dbReference type="RefSeq" id="WP_200310092.1">
    <property type="nucleotide sequence ID" value="NZ_JAENIM010000015.1"/>
</dbReference>
<evidence type="ECO:0000256" key="1">
    <source>
        <dbReference type="SAM" id="Phobius"/>
    </source>
</evidence>
<organism evidence="2 3">
    <name type="scientific">Persicirhabdus sediminis</name>
    <dbReference type="NCBI Taxonomy" id="454144"/>
    <lineage>
        <taxon>Bacteria</taxon>
        <taxon>Pseudomonadati</taxon>
        <taxon>Verrucomicrobiota</taxon>
        <taxon>Verrucomicrobiia</taxon>
        <taxon>Verrucomicrobiales</taxon>
        <taxon>Verrucomicrobiaceae</taxon>
        <taxon>Persicirhabdus</taxon>
    </lineage>
</organism>
<dbReference type="Proteomes" id="UP000624703">
    <property type="component" value="Unassembled WGS sequence"/>
</dbReference>
<gene>
    <name evidence="2" type="ORF">JIN82_02645</name>
</gene>
<feature type="transmembrane region" description="Helical" evidence="1">
    <location>
        <begin position="57"/>
        <end position="78"/>
    </location>
</feature>
<proteinExistence type="predicted"/>
<name>A0A8J7SGD5_9BACT</name>
<dbReference type="EMBL" id="JAENIM010000015">
    <property type="protein sequence ID" value="MBK1790050.1"/>
    <property type="molecule type" value="Genomic_DNA"/>
</dbReference>
<keyword evidence="3" id="KW-1185">Reference proteome</keyword>
<reference evidence="2" key="1">
    <citation type="submission" date="2021-01" db="EMBL/GenBank/DDBJ databases">
        <title>Modified the classification status of verrucomicrobia.</title>
        <authorList>
            <person name="Feng X."/>
        </authorList>
    </citation>
    <scope>NUCLEOTIDE SEQUENCE</scope>
    <source>
        <strain evidence="2">_KCTC 22039</strain>
    </source>
</reference>
<keyword evidence="1" id="KW-0472">Membrane</keyword>
<comment type="caution">
    <text evidence="2">The sequence shown here is derived from an EMBL/GenBank/DDBJ whole genome shotgun (WGS) entry which is preliminary data.</text>
</comment>
<evidence type="ECO:0000313" key="2">
    <source>
        <dbReference type="EMBL" id="MBK1790050.1"/>
    </source>
</evidence>
<keyword evidence="1" id="KW-0812">Transmembrane</keyword>